<reference evidence="2 3" key="1">
    <citation type="submission" date="2019-02" db="EMBL/GenBank/DDBJ databases">
        <title>Deep-cultivation of Planctomycetes and their phenomic and genomic characterization uncovers novel biology.</title>
        <authorList>
            <person name="Wiegand S."/>
            <person name="Jogler M."/>
            <person name="Boedeker C."/>
            <person name="Pinto D."/>
            <person name="Vollmers J."/>
            <person name="Rivas-Marin E."/>
            <person name="Kohn T."/>
            <person name="Peeters S.H."/>
            <person name="Heuer A."/>
            <person name="Rast P."/>
            <person name="Oberbeckmann S."/>
            <person name="Bunk B."/>
            <person name="Jeske O."/>
            <person name="Meyerdierks A."/>
            <person name="Storesund J.E."/>
            <person name="Kallscheuer N."/>
            <person name="Luecker S."/>
            <person name="Lage O.M."/>
            <person name="Pohl T."/>
            <person name="Merkel B.J."/>
            <person name="Hornburger P."/>
            <person name="Mueller R.-W."/>
            <person name="Bruemmer F."/>
            <person name="Labrenz M."/>
            <person name="Spormann A.M."/>
            <person name="Op Den Camp H."/>
            <person name="Overmann J."/>
            <person name="Amann R."/>
            <person name="Jetten M.S.M."/>
            <person name="Mascher T."/>
            <person name="Medema M.H."/>
            <person name="Devos D.P."/>
            <person name="Kaster A.-K."/>
            <person name="Ovreas L."/>
            <person name="Rohde M."/>
            <person name="Galperin M.Y."/>
            <person name="Jogler C."/>
        </authorList>
    </citation>
    <scope>NUCLEOTIDE SEQUENCE [LARGE SCALE GENOMIC DNA]</scope>
    <source>
        <strain evidence="2 3">KOR42</strain>
    </source>
</reference>
<feature type="transmembrane region" description="Helical" evidence="1">
    <location>
        <begin position="279"/>
        <end position="297"/>
    </location>
</feature>
<dbReference type="RefSeq" id="WP_146508490.1">
    <property type="nucleotide sequence ID" value="NZ_SIHI01000001.1"/>
</dbReference>
<keyword evidence="1" id="KW-0812">Transmembrane</keyword>
<feature type="transmembrane region" description="Helical" evidence="1">
    <location>
        <begin position="328"/>
        <end position="348"/>
    </location>
</feature>
<feature type="transmembrane region" description="Helical" evidence="1">
    <location>
        <begin position="35"/>
        <end position="58"/>
    </location>
</feature>
<feature type="transmembrane region" description="Helical" evidence="1">
    <location>
        <begin position="114"/>
        <end position="131"/>
    </location>
</feature>
<evidence type="ECO:0000256" key="1">
    <source>
        <dbReference type="SAM" id="Phobius"/>
    </source>
</evidence>
<feature type="transmembrane region" description="Helical" evidence="1">
    <location>
        <begin position="137"/>
        <end position="155"/>
    </location>
</feature>
<proteinExistence type="predicted"/>
<dbReference type="Proteomes" id="UP000317243">
    <property type="component" value="Unassembled WGS sequence"/>
</dbReference>
<feature type="transmembrane region" description="Helical" evidence="1">
    <location>
        <begin position="392"/>
        <end position="414"/>
    </location>
</feature>
<sequence length="582" mass="62444">MTTDFAIMMLGICVVIAGLGRFLPRLGFSRSSRALTLLVASMLAFASLSLAFHTSLVLPNSSASTPFLSAVFDGWWLRDRLSILSLFGLAGGIVTIACAHSIEAGRCQLPKRSEVGSLILLWALASLVVMADHILLQWMFLSAACWLSVWQCTRMSGFSSNGTRKHVLILLGLADILAMIGLQGMSFIRGIGSISDLQAVTEIAPLDSFQRASLAVSAIWLGLSFLIRLGGVPFLLWNGMARGGVPSSLVVLVFPVLLTMSQIFRWQPVLSIDSSSQTMLGGLLVLSALIHAAASIFQSGAQRAFRVSLALACLVATSAIFAEAASPTGLVFAIACLMVPTVVVAFPMPWNPPQIVSAVLLFLGLLGARRSLERMIALASDPSTGIPLILPVLFAVAYALCAFSFFACVLSQGVNLREKQLSISRLCLWAVVGILLQYLVYLPFLSEGRTVGSAVGTIVWLLAVAGILGVVWKWRETLSVPESLAESSLVKLLNNDFKIGELLNRGAFTPLQEVSTNFQTNLSHLLLAIPGSLFQTLCDDVRLVDESRHRTPSDEDSSNRNELTVTLVLAIAVMIAAIWLAA</sequence>
<evidence type="ECO:0000313" key="2">
    <source>
        <dbReference type="EMBL" id="TWT58242.1"/>
    </source>
</evidence>
<feature type="transmembrane region" description="Helical" evidence="1">
    <location>
        <begin position="355"/>
        <end position="372"/>
    </location>
</feature>
<feature type="transmembrane region" description="Helical" evidence="1">
    <location>
        <begin position="426"/>
        <end position="445"/>
    </location>
</feature>
<feature type="transmembrane region" description="Helical" evidence="1">
    <location>
        <begin position="81"/>
        <end position="102"/>
    </location>
</feature>
<feature type="transmembrane region" description="Helical" evidence="1">
    <location>
        <begin position="6"/>
        <end position="23"/>
    </location>
</feature>
<name>A0A5C5X8P3_9PLAN</name>
<evidence type="ECO:0000313" key="3">
    <source>
        <dbReference type="Proteomes" id="UP000317243"/>
    </source>
</evidence>
<feature type="transmembrane region" description="Helical" evidence="1">
    <location>
        <begin position="249"/>
        <end position="267"/>
    </location>
</feature>
<protein>
    <submittedName>
        <fullName evidence="2">Uncharacterized protein</fullName>
    </submittedName>
</protein>
<gene>
    <name evidence="2" type="ORF">KOR42_16130</name>
</gene>
<feature type="transmembrane region" description="Helical" evidence="1">
    <location>
        <begin position="304"/>
        <end position="322"/>
    </location>
</feature>
<feature type="transmembrane region" description="Helical" evidence="1">
    <location>
        <begin position="212"/>
        <end position="237"/>
    </location>
</feature>
<keyword evidence="3" id="KW-1185">Reference proteome</keyword>
<comment type="caution">
    <text evidence="2">The sequence shown here is derived from an EMBL/GenBank/DDBJ whole genome shotgun (WGS) entry which is preliminary data.</text>
</comment>
<organism evidence="2 3">
    <name type="scientific">Thalassoglobus neptunius</name>
    <dbReference type="NCBI Taxonomy" id="1938619"/>
    <lineage>
        <taxon>Bacteria</taxon>
        <taxon>Pseudomonadati</taxon>
        <taxon>Planctomycetota</taxon>
        <taxon>Planctomycetia</taxon>
        <taxon>Planctomycetales</taxon>
        <taxon>Planctomycetaceae</taxon>
        <taxon>Thalassoglobus</taxon>
    </lineage>
</organism>
<feature type="transmembrane region" description="Helical" evidence="1">
    <location>
        <begin position="451"/>
        <end position="472"/>
    </location>
</feature>
<accession>A0A5C5X8P3</accession>
<keyword evidence="1" id="KW-1133">Transmembrane helix</keyword>
<feature type="transmembrane region" description="Helical" evidence="1">
    <location>
        <begin position="167"/>
        <end position="192"/>
    </location>
</feature>
<dbReference type="AlphaFoldDB" id="A0A5C5X8P3"/>
<feature type="transmembrane region" description="Helical" evidence="1">
    <location>
        <begin position="563"/>
        <end position="581"/>
    </location>
</feature>
<dbReference type="EMBL" id="SIHI01000001">
    <property type="protein sequence ID" value="TWT58242.1"/>
    <property type="molecule type" value="Genomic_DNA"/>
</dbReference>
<keyword evidence="1" id="KW-0472">Membrane</keyword>